<name>A0A1B2DHY8_9BACL</name>
<dbReference type="AlphaFoldDB" id="A0A1B2DHY8"/>
<feature type="compositionally biased region" description="Basic and acidic residues" evidence="1">
    <location>
        <begin position="51"/>
        <end position="61"/>
    </location>
</feature>
<evidence type="ECO:0000313" key="3">
    <source>
        <dbReference type="EMBL" id="ANY67306.1"/>
    </source>
</evidence>
<dbReference type="RefSeq" id="WP_099518516.1">
    <property type="nucleotide sequence ID" value="NZ_CP016808.1"/>
</dbReference>
<dbReference type="EMBL" id="CP016808">
    <property type="protein sequence ID" value="ANY67306.1"/>
    <property type="molecule type" value="Genomic_DNA"/>
</dbReference>
<gene>
    <name evidence="3" type="ORF">BBD42_13095</name>
</gene>
<organism evidence="3">
    <name type="scientific">Paenibacillus sp. BIHB 4019</name>
    <dbReference type="NCBI Taxonomy" id="1870819"/>
    <lineage>
        <taxon>Bacteria</taxon>
        <taxon>Bacillati</taxon>
        <taxon>Bacillota</taxon>
        <taxon>Bacilli</taxon>
        <taxon>Bacillales</taxon>
        <taxon>Paenibacillaceae</taxon>
        <taxon>Paenibacillus</taxon>
    </lineage>
</organism>
<feature type="transmembrane region" description="Helical" evidence="2">
    <location>
        <begin position="6"/>
        <end position="26"/>
    </location>
</feature>
<proteinExistence type="predicted"/>
<evidence type="ECO:0000256" key="1">
    <source>
        <dbReference type="SAM" id="MobiDB-lite"/>
    </source>
</evidence>
<reference evidence="3" key="1">
    <citation type="submission" date="2016-08" db="EMBL/GenBank/DDBJ databases">
        <title>Complete Genome Seqeunce of Paenibacillus sp. BIHB 4019 from tea rhizoplane.</title>
        <authorList>
            <person name="Thakur R."/>
            <person name="Swarnkar M.K."/>
            <person name="Gulati A."/>
        </authorList>
    </citation>
    <scope>NUCLEOTIDE SEQUENCE [LARGE SCALE GENOMIC DNA]</scope>
    <source>
        <strain evidence="3">BIHB4019</strain>
    </source>
</reference>
<feature type="region of interest" description="Disordered" evidence="1">
    <location>
        <begin position="51"/>
        <end position="80"/>
    </location>
</feature>
<protein>
    <submittedName>
        <fullName evidence="3">Uncharacterized protein</fullName>
    </submittedName>
</protein>
<evidence type="ECO:0000256" key="2">
    <source>
        <dbReference type="SAM" id="Phobius"/>
    </source>
</evidence>
<keyword evidence="2" id="KW-1133">Transmembrane helix</keyword>
<keyword evidence="2" id="KW-0812">Transmembrane</keyword>
<keyword evidence="2" id="KW-0472">Membrane</keyword>
<accession>A0A1B2DHY8</accession>
<sequence length="80" mass="9435">MSNIIFLTSSAMFCMSVISFISYKIIIAQQRTINALTDKLMSKDYSEYKRFERHADRDNQPQRKPLSYYDDPSIETDEVQ</sequence>